<accession>A0A2J6PG42</accession>
<proteinExistence type="predicted"/>
<feature type="compositionally biased region" description="Low complexity" evidence="1">
    <location>
        <begin position="133"/>
        <end position="149"/>
    </location>
</feature>
<name>A0A2J6PG42_9HELO</name>
<dbReference type="STRING" id="1745343.A0A2J6PG42"/>
<organism evidence="2 3">
    <name type="scientific">Hyaloscypha hepaticicola</name>
    <dbReference type="NCBI Taxonomy" id="2082293"/>
    <lineage>
        <taxon>Eukaryota</taxon>
        <taxon>Fungi</taxon>
        <taxon>Dikarya</taxon>
        <taxon>Ascomycota</taxon>
        <taxon>Pezizomycotina</taxon>
        <taxon>Leotiomycetes</taxon>
        <taxon>Helotiales</taxon>
        <taxon>Hyaloscyphaceae</taxon>
        <taxon>Hyaloscypha</taxon>
    </lineage>
</organism>
<sequence>MSQRQAYDALPYNIPRKIRSKLLPFDAEAADRLDDVLLQPRLLEQANIPGFEYQGLPRNRKVIRILRLWPGVLENPQIDCEMFEAEFGEDDKLLRLDKDFNVVKVPKKTPDTGSNGSSTDNSANLASSGGTGDNNNNSGRNSNSRSDSTPPQGNLEPISIEYEALSWRWGDEKNGKYAVMIRKESVSIARN</sequence>
<evidence type="ECO:0000313" key="2">
    <source>
        <dbReference type="EMBL" id="PMD12866.1"/>
    </source>
</evidence>
<evidence type="ECO:0000313" key="3">
    <source>
        <dbReference type="Proteomes" id="UP000235672"/>
    </source>
</evidence>
<protein>
    <submittedName>
        <fullName evidence="2">Uncharacterized protein</fullName>
    </submittedName>
</protein>
<keyword evidence="3" id="KW-1185">Reference proteome</keyword>
<dbReference type="EMBL" id="KZ613540">
    <property type="protein sequence ID" value="PMD12866.1"/>
    <property type="molecule type" value="Genomic_DNA"/>
</dbReference>
<feature type="region of interest" description="Disordered" evidence="1">
    <location>
        <begin position="105"/>
        <end position="155"/>
    </location>
</feature>
<gene>
    <name evidence="2" type="ORF">NA56DRAFT_739081</name>
</gene>
<dbReference type="Proteomes" id="UP000235672">
    <property type="component" value="Unassembled WGS sequence"/>
</dbReference>
<feature type="compositionally biased region" description="Polar residues" evidence="1">
    <location>
        <begin position="111"/>
        <end position="126"/>
    </location>
</feature>
<dbReference type="AlphaFoldDB" id="A0A2J6PG42"/>
<dbReference type="OrthoDB" id="10554033at2759"/>
<evidence type="ECO:0000256" key="1">
    <source>
        <dbReference type="SAM" id="MobiDB-lite"/>
    </source>
</evidence>
<reference evidence="2 3" key="1">
    <citation type="submission" date="2016-05" db="EMBL/GenBank/DDBJ databases">
        <title>A degradative enzymes factory behind the ericoid mycorrhizal symbiosis.</title>
        <authorList>
            <consortium name="DOE Joint Genome Institute"/>
            <person name="Martino E."/>
            <person name="Morin E."/>
            <person name="Grelet G."/>
            <person name="Kuo A."/>
            <person name="Kohler A."/>
            <person name="Daghino S."/>
            <person name="Barry K."/>
            <person name="Choi C."/>
            <person name="Cichocki N."/>
            <person name="Clum A."/>
            <person name="Copeland A."/>
            <person name="Hainaut M."/>
            <person name="Haridas S."/>
            <person name="Labutti K."/>
            <person name="Lindquist E."/>
            <person name="Lipzen A."/>
            <person name="Khouja H.-R."/>
            <person name="Murat C."/>
            <person name="Ohm R."/>
            <person name="Olson A."/>
            <person name="Spatafora J."/>
            <person name="Veneault-Fourrey C."/>
            <person name="Henrissat B."/>
            <person name="Grigoriev I."/>
            <person name="Martin F."/>
            <person name="Perotto S."/>
        </authorList>
    </citation>
    <scope>NUCLEOTIDE SEQUENCE [LARGE SCALE GENOMIC DNA]</scope>
    <source>
        <strain evidence="2 3">UAMH 7357</strain>
    </source>
</reference>